<organism evidence="7 8">
    <name type="scientific">Cephus cinctus</name>
    <name type="common">Wheat stem sawfly</name>
    <dbReference type="NCBI Taxonomy" id="211228"/>
    <lineage>
        <taxon>Eukaryota</taxon>
        <taxon>Metazoa</taxon>
        <taxon>Ecdysozoa</taxon>
        <taxon>Arthropoda</taxon>
        <taxon>Hexapoda</taxon>
        <taxon>Insecta</taxon>
        <taxon>Pterygota</taxon>
        <taxon>Neoptera</taxon>
        <taxon>Endopterygota</taxon>
        <taxon>Hymenoptera</taxon>
        <taxon>Cephoidea</taxon>
        <taxon>Cephidae</taxon>
        <taxon>Cephus</taxon>
    </lineage>
</organism>
<dbReference type="GO" id="GO:0005484">
    <property type="term" value="F:SNAP receptor activity"/>
    <property type="evidence" value="ECO:0007669"/>
    <property type="project" value="TreeGrafter"/>
</dbReference>
<evidence type="ECO:0000256" key="1">
    <source>
        <dbReference type="ARBA" id="ARBA00004370"/>
    </source>
</evidence>
<evidence type="ECO:0000256" key="4">
    <source>
        <dbReference type="ARBA" id="ARBA00023136"/>
    </source>
</evidence>
<dbReference type="InterPro" id="IPR041875">
    <property type="entry name" value="Syntaxin-8_SNARE"/>
</dbReference>
<evidence type="ECO:0000256" key="2">
    <source>
        <dbReference type="ARBA" id="ARBA00022448"/>
    </source>
</evidence>
<comment type="subcellular location">
    <subcellularLocation>
        <location evidence="1">Membrane</location>
    </subcellularLocation>
</comment>
<feature type="transmembrane region" description="Helical" evidence="5">
    <location>
        <begin position="223"/>
        <end position="241"/>
    </location>
</feature>
<dbReference type="Pfam" id="PF05739">
    <property type="entry name" value="SNARE"/>
    <property type="match status" value="1"/>
</dbReference>
<dbReference type="KEGG" id="ccin:107270825"/>
<dbReference type="Proteomes" id="UP000694920">
    <property type="component" value="Unplaced"/>
</dbReference>
<evidence type="ECO:0000256" key="5">
    <source>
        <dbReference type="SAM" id="Phobius"/>
    </source>
</evidence>
<keyword evidence="5" id="KW-0812">Transmembrane</keyword>
<dbReference type="CDD" id="cd15852">
    <property type="entry name" value="SNARE_Syntaxin8"/>
    <property type="match status" value="1"/>
</dbReference>
<keyword evidence="5" id="KW-1133">Transmembrane helix</keyword>
<dbReference type="PANTHER" id="PTHR19957">
    <property type="entry name" value="SYNTAXIN"/>
    <property type="match status" value="1"/>
</dbReference>
<evidence type="ECO:0000313" key="7">
    <source>
        <dbReference type="Proteomes" id="UP000694920"/>
    </source>
</evidence>
<keyword evidence="4 5" id="KW-0472">Membrane</keyword>
<dbReference type="RefSeq" id="XP_015601649.1">
    <property type="nucleotide sequence ID" value="XM_015746163.2"/>
</dbReference>
<dbReference type="GO" id="GO:0006886">
    <property type="term" value="P:intracellular protein transport"/>
    <property type="evidence" value="ECO:0007669"/>
    <property type="project" value="TreeGrafter"/>
</dbReference>
<sequence length="242" mass="28306">MALVYIDDSDPWFAEYDACEKLFREIMEQLQLREREAKTSYAYSTLSAKVRLGMKQYTAEVQQLKVKVEEAWKSHSITAEEAERRTRQVEQLQSKDVQLQRLYEPRGNDTARSTLMKSSTNFADMGTTSWGIDDDDDQPLDVHISTDELKTRQQQLLQEQEHGLEELSKVISRQKQIAHTIGNEVDHQNEIIEDLADHMERTDERLISETRQVRRIDRKDRTCSYWIVIILLFISIITVALV</sequence>
<name>A0AAJ7C4F7_CEPCN</name>
<dbReference type="GO" id="GO:0048278">
    <property type="term" value="P:vesicle docking"/>
    <property type="evidence" value="ECO:0007669"/>
    <property type="project" value="TreeGrafter"/>
</dbReference>
<keyword evidence="3" id="KW-0175">Coiled coil</keyword>
<dbReference type="GO" id="GO:0031201">
    <property type="term" value="C:SNARE complex"/>
    <property type="evidence" value="ECO:0007669"/>
    <property type="project" value="TreeGrafter"/>
</dbReference>
<dbReference type="InterPro" id="IPR000727">
    <property type="entry name" value="T_SNARE_dom"/>
</dbReference>
<evidence type="ECO:0000259" key="6">
    <source>
        <dbReference type="PROSITE" id="PS50192"/>
    </source>
</evidence>
<reference evidence="8" key="1">
    <citation type="submission" date="2025-08" db="UniProtKB">
        <authorList>
            <consortium name="RefSeq"/>
        </authorList>
    </citation>
    <scope>IDENTIFICATION</scope>
</reference>
<dbReference type="PANTHER" id="PTHR19957:SF124">
    <property type="entry name" value="SYNTAXIN-8"/>
    <property type="match status" value="1"/>
</dbReference>
<evidence type="ECO:0000313" key="8">
    <source>
        <dbReference type="RefSeq" id="XP_015601649.1"/>
    </source>
</evidence>
<dbReference type="PROSITE" id="PS50192">
    <property type="entry name" value="T_SNARE"/>
    <property type="match status" value="1"/>
</dbReference>
<keyword evidence="7" id="KW-1185">Reference proteome</keyword>
<dbReference type="GO" id="GO:0006906">
    <property type="term" value="P:vesicle fusion"/>
    <property type="evidence" value="ECO:0007669"/>
    <property type="project" value="TreeGrafter"/>
</dbReference>
<feature type="domain" description="T-SNARE coiled-coil homology" evidence="6">
    <location>
        <begin position="154"/>
        <end position="216"/>
    </location>
</feature>
<dbReference type="GO" id="GO:0000149">
    <property type="term" value="F:SNARE binding"/>
    <property type="evidence" value="ECO:0007669"/>
    <property type="project" value="TreeGrafter"/>
</dbReference>
<evidence type="ECO:0000256" key="3">
    <source>
        <dbReference type="ARBA" id="ARBA00023054"/>
    </source>
</evidence>
<dbReference type="CTD" id="39847"/>
<accession>A0AAJ7C4F7</accession>
<dbReference type="Gene3D" id="1.20.5.110">
    <property type="match status" value="1"/>
</dbReference>
<dbReference type="SUPFAM" id="SSF58038">
    <property type="entry name" value="SNARE fusion complex"/>
    <property type="match status" value="1"/>
</dbReference>
<gene>
    <name evidence="8" type="primary">LOC107270825</name>
</gene>
<dbReference type="GeneID" id="107270825"/>
<dbReference type="AlphaFoldDB" id="A0AAJ7C4F7"/>
<dbReference type="InterPro" id="IPR045242">
    <property type="entry name" value="Syntaxin"/>
</dbReference>
<dbReference type="GO" id="GO:0012505">
    <property type="term" value="C:endomembrane system"/>
    <property type="evidence" value="ECO:0007669"/>
    <property type="project" value="TreeGrafter"/>
</dbReference>
<keyword evidence="2" id="KW-0813">Transport</keyword>
<proteinExistence type="predicted"/>
<protein>
    <submittedName>
        <fullName evidence="8">Syntaxin-8</fullName>
    </submittedName>
</protein>
<dbReference type="SMART" id="SM00397">
    <property type="entry name" value="t_SNARE"/>
    <property type="match status" value="1"/>
</dbReference>